<dbReference type="AlphaFoldDB" id="A0A5B8SMB3"/>
<sequence>MEVTNEVILFGNPKVGTRLMQDRQTMAIVCP</sequence>
<proteinExistence type="predicted"/>
<organism evidence="2 3">
    <name type="scientific">Pistricoccus aurantiacus</name>
    <dbReference type="NCBI Taxonomy" id="1883414"/>
    <lineage>
        <taxon>Bacteria</taxon>
        <taxon>Pseudomonadati</taxon>
        <taxon>Pseudomonadota</taxon>
        <taxon>Gammaproteobacteria</taxon>
        <taxon>Oceanospirillales</taxon>
        <taxon>Halomonadaceae</taxon>
        <taxon>Pistricoccus</taxon>
    </lineage>
</organism>
<keyword evidence="3" id="KW-1185">Reference proteome</keyword>
<name>A0A5B8SMB3_9GAMM</name>
<evidence type="ECO:0000313" key="2">
    <source>
        <dbReference type="EMBL" id="QEA38219.1"/>
    </source>
</evidence>
<dbReference type="EMBL" id="CP042382">
    <property type="protein sequence ID" value="QEA38219.1"/>
    <property type="molecule type" value="Genomic_DNA"/>
</dbReference>
<accession>A0A5B8SMB3</accession>
<evidence type="ECO:0000313" key="3">
    <source>
        <dbReference type="Proteomes" id="UP000321272"/>
    </source>
</evidence>
<dbReference type="InterPro" id="IPR005180">
    <property type="entry name" value="DUF302"/>
</dbReference>
<dbReference type="RefSeq" id="WP_147183287.1">
    <property type="nucleotide sequence ID" value="NZ_CP042382.1"/>
</dbReference>
<dbReference type="KEGG" id="paur:FGL86_03435"/>
<gene>
    <name evidence="2" type="ORF">FGL86_03435</name>
</gene>
<dbReference type="SUPFAM" id="SSF103247">
    <property type="entry name" value="TT1751-like"/>
    <property type="match status" value="1"/>
</dbReference>
<dbReference type="Pfam" id="PF03625">
    <property type="entry name" value="DUF302"/>
    <property type="match status" value="1"/>
</dbReference>
<dbReference type="OrthoDB" id="9799367at2"/>
<evidence type="ECO:0000259" key="1">
    <source>
        <dbReference type="Pfam" id="PF03625"/>
    </source>
</evidence>
<feature type="domain" description="DUF302" evidence="1">
    <location>
        <begin position="6"/>
        <end position="31"/>
    </location>
</feature>
<reference evidence="2 3" key="1">
    <citation type="submission" date="2019-06" db="EMBL/GenBank/DDBJ databases">
        <title>Genome analyses of bacteria isolated from kimchi.</title>
        <authorList>
            <person name="Lee S."/>
            <person name="Ahn S."/>
            <person name="Roh S."/>
        </authorList>
    </citation>
    <scope>NUCLEOTIDE SEQUENCE [LARGE SCALE GENOMIC DNA]</scope>
    <source>
        <strain evidence="2 3">CBA4606</strain>
    </source>
</reference>
<dbReference type="Proteomes" id="UP000321272">
    <property type="component" value="Chromosome"/>
</dbReference>
<dbReference type="InterPro" id="IPR035923">
    <property type="entry name" value="TT1751-like_sf"/>
</dbReference>
<protein>
    <submittedName>
        <fullName evidence="2">DUF302 domain-containing protein</fullName>
    </submittedName>
</protein>